<organism evidence="8 9">
    <name type="scientific">Sphaerulina musiva (strain SO2202)</name>
    <name type="common">Poplar stem canker fungus</name>
    <name type="synonym">Septoria musiva</name>
    <dbReference type="NCBI Taxonomy" id="692275"/>
    <lineage>
        <taxon>Eukaryota</taxon>
        <taxon>Fungi</taxon>
        <taxon>Dikarya</taxon>
        <taxon>Ascomycota</taxon>
        <taxon>Pezizomycotina</taxon>
        <taxon>Dothideomycetes</taxon>
        <taxon>Dothideomycetidae</taxon>
        <taxon>Mycosphaerellales</taxon>
        <taxon>Mycosphaerellaceae</taxon>
        <taxon>Sphaerulina</taxon>
    </lineage>
</organism>
<feature type="domain" description="C3H1-type" evidence="7">
    <location>
        <begin position="125"/>
        <end position="152"/>
    </location>
</feature>
<keyword evidence="1 5" id="KW-0479">Metal-binding</keyword>
<dbReference type="OrthoDB" id="411372at2759"/>
<dbReference type="EMBL" id="KB456264">
    <property type="protein sequence ID" value="EMF12436.1"/>
    <property type="molecule type" value="Genomic_DNA"/>
</dbReference>
<dbReference type="OMA" id="YDMIPTI"/>
<keyword evidence="4 5" id="KW-0862">Zinc</keyword>
<dbReference type="InterPro" id="IPR036855">
    <property type="entry name" value="Znf_CCCH_sf"/>
</dbReference>
<keyword evidence="9" id="KW-1185">Reference proteome</keyword>
<reference evidence="8 9" key="1">
    <citation type="journal article" date="2012" name="PLoS Pathog.">
        <title>Diverse lifestyles and strategies of plant pathogenesis encoded in the genomes of eighteen Dothideomycetes fungi.</title>
        <authorList>
            <person name="Ohm R.A."/>
            <person name="Feau N."/>
            <person name="Henrissat B."/>
            <person name="Schoch C.L."/>
            <person name="Horwitz B.A."/>
            <person name="Barry K.W."/>
            <person name="Condon B.J."/>
            <person name="Copeland A.C."/>
            <person name="Dhillon B."/>
            <person name="Glaser F."/>
            <person name="Hesse C.N."/>
            <person name="Kosti I."/>
            <person name="LaButti K."/>
            <person name="Lindquist E.A."/>
            <person name="Lucas S."/>
            <person name="Salamov A.A."/>
            <person name="Bradshaw R.E."/>
            <person name="Ciuffetti L."/>
            <person name="Hamelin R.C."/>
            <person name="Kema G.H.J."/>
            <person name="Lawrence C."/>
            <person name="Scott J.A."/>
            <person name="Spatafora J.W."/>
            <person name="Turgeon B.G."/>
            <person name="de Wit P.J.G.M."/>
            <person name="Zhong S."/>
            <person name="Goodwin S.B."/>
            <person name="Grigoriev I.V."/>
        </authorList>
    </citation>
    <scope>NUCLEOTIDE SEQUENCE [LARGE SCALE GENOMIC DNA]</scope>
    <source>
        <strain evidence="8 9">SO2202</strain>
    </source>
</reference>
<dbReference type="SUPFAM" id="SSF90229">
    <property type="entry name" value="CCCH zinc finger"/>
    <property type="match status" value="1"/>
</dbReference>
<accession>M3BWM8</accession>
<feature type="zinc finger region" description="C3H1-type" evidence="5">
    <location>
        <begin position="96"/>
        <end position="123"/>
    </location>
</feature>
<evidence type="ECO:0000256" key="2">
    <source>
        <dbReference type="ARBA" id="ARBA00022737"/>
    </source>
</evidence>
<dbReference type="Gene3D" id="4.10.1000.10">
    <property type="entry name" value="Zinc finger, CCCH-type"/>
    <property type="match status" value="1"/>
</dbReference>
<dbReference type="RefSeq" id="XP_016760557.1">
    <property type="nucleotide sequence ID" value="XM_016905351.1"/>
</dbReference>
<dbReference type="GO" id="GO:0061630">
    <property type="term" value="F:ubiquitin protein ligase activity"/>
    <property type="evidence" value="ECO:0007669"/>
    <property type="project" value="InterPro"/>
</dbReference>
<evidence type="ECO:0000256" key="1">
    <source>
        <dbReference type="ARBA" id="ARBA00022723"/>
    </source>
</evidence>
<evidence type="ECO:0000313" key="9">
    <source>
        <dbReference type="Proteomes" id="UP000016931"/>
    </source>
</evidence>
<evidence type="ECO:0000256" key="4">
    <source>
        <dbReference type="ARBA" id="ARBA00022833"/>
    </source>
</evidence>
<dbReference type="GO" id="GO:0008270">
    <property type="term" value="F:zinc ion binding"/>
    <property type="evidence" value="ECO:0007669"/>
    <property type="project" value="UniProtKB-KW"/>
</dbReference>
<dbReference type="HOGENOM" id="CLU_018150_0_0_1"/>
<dbReference type="InterPro" id="IPR041367">
    <property type="entry name" value="Znf-CCCH_4"/>
</dbReference>
<evidence type="ECO:0000256" key="6">
    <source>
        <dbReference type="SAM" id="MobiDB-lite"/>
    </source>
</evidence>
<evidence type="ECO:0000313" key="8">
    <source>
        <dbReference type="EMBL" id="EMF12436.1"/>
    </source>
</evidence>
<feature type="region of interest" description="Disordered" evidence="6">
    <location>
        <begin position="498"/>
        <end position="569"/>
    </location>
</feature>
<feature type="compositionally biased region" description="Polar residues" evidence="6">
    <location>
        <begin position="507"/>
        <end position="532"/>
    </location>
</feature>
<keyword evidence="3 5" id="KW-0863">Zinc-finger</keyword>
<feature type="region of interest" description="Disordered" evidence="6">
    <location>
        <begin position="64"/>
        <end position="96"/>
    </location>
</feature>
<dbReference type="Pfam" id="PF00642">
    <property type="entry name" value="zf-CCCH"/>
    <property type="match status" value="1"/>
</dbReference>
<feature type="region of interest" description="Disordered" evidence="6">
    <location>
        <begin position="206"/>
        <end position="241"/>
    </location>
</feature>
<protein>
    <recommendedName>
        <fullName evidence="7">C3H1-type domain-containing protein</fullName>
    </recommendedName>
</protein>
<proteinExistence type="predicted"/>
<feature type="zinc finger region" description="C3H1-type" evidence="5">
    <location>
        <begin position="125"/>
        <end position="152"/>
    </location>
</feature>
<feature type="compositionally biased region" description="Acidic residues" evidence="6">
    <location>
        <begin position="369"/>
        <end position="384"/>
    </location>
</feature>
<dbReference type="AlphaFoldDB" id="M3BWM8"/>
<dbReference type="STRING" id="692275.M3BWM8"/>
<evidence type="ECO:0000259" key="7">
    <source>
        <dbReference type="PROSITE" id="PS50103"/>
    </source>
</evidence>
<dbReference type="PANTHER" id="PTHR11224:SF10">
    <property type="entry name" value="IP09428P-RELATED"/>
    <property type="match status" value="1"/>
</dbReference>
<dbReference type="InterPro" id="IPR045072">
    <property type="entry name" value="MKRN-like"/>
</dbReference>
<feature type="compositionally biased region" description="Polar residues" evidence="6">
    <location>
        <begin position="9"/>
        <end position="28"/>
    </location>
</feature>
<feature type="compositionally biased region" description="Gly residues" evidence="6">
    <location>
        <begin position="73"/>
        <end position="82"/>
    </location>
</feature>
<keyword evidence="2" id="KW-0677">Repeat</keyword>
<evidence type="ECO:0000256" key="3">
    <source>
        <dbReference type="ARBA" id="ARBA00022771"/>
    </source>
</evidence>
<gene>
    <name evidence="8" type="ORF">SEPMUDRAFT_149114</name>
</gene>
<dbReference type="Pfam" id="PF18044">
    <property type="entry name" value="zf-CCCH_4"/>
    <property type="match status" value="1"/>
</dbReference>
<dbReference type="PANTHER" id="PTHR11224">
    <property type="entry name" value="MAKORIN-RELATED"/>
    <property type="match status" value="1"/>
</dbReference>
<dbReference type="PROSITE" id="PS50103">
    <property type="entry name" value="ZF_C3H1"/>
    <property type="match status" value="2"/>
</dbReference>
<feature type="region of interest" description="Disordered" evidence="6">
    <location>
        <begin position="366"/>
        <end position="426"/>
    </location>
</feature>
<name>M3BWM8_SPHMS</name>
<feature type="region of interest" description="Disordered" evidence="6">
    <location>
        <begin position="439"/>
        <end position="481"/>
    </location>
</feature>
<dbReference type="InterPro" id="IPR000571">
    <property type="entry name" value="Znf_CCCH"/>
</dbReference>
<dbReference type="Proteomes" id="UP000016931">
    <property type="component" value="Unassembled WGS sequence"/>
</dbReference>
<feature type="compositionally biased region" description="Basic residues" evidence="6">
    <location>
        <begin position="34"/>
        <end position="45"/>
    </location>
</feature>
<feature type="region of interest" description="Disordered" evidence="6">
    <location>
        <begin position="1"/>
        <end position="50"/>
    </location>
</feature>
<evidence type="ECO:0000256" key="5">
    <source>
        <dbReference type="PROSITE-ProRule" id="PRU00723"/>
    </source>
</evidence>
<dbReference type="SMART" id="SM00356">
    <property type="entry name" value="ZnF_C3H1"/>
    <property type="match status" value="2"/>
</dbReference>
<sequence length="569" mass="60272">MQARGQPSFEMSSSTQRPPLSLLHSPSTTPTPNRSHHRRSSPRTRRSIDAIANLSQSARMQAERNGLPIGNSGQRGGGGGYGMPQRMAPSPPKNKNTQHVPCKFYLQGQCQAGKMCPFSHDIESTTRPAPCKYFAKGGCKFGRKCALLHVTPDGTIVNQRYPQPSQYMTLPPLTAAYGLPPPGLLAQGLEQRPNGDVPPDFDHYQYGPQNGHDMQQPDVTYTSASPKYGTPPTNDRTATSPTLKGLSVLDAPLPNSFDSNGVSWAALHGPSGAMAASVPSRFGVDSPPSSLPRKSQLGNSAIRDLHNSAYGGMDNVIAGLGSSPPSGPDEPLSFAKRPLHSSRLRSSGGRGMGMVAASYGGFAPTPFDDWAEDEEGHSDREEELLPSSLHDLIPEDRPRRISRTLSGHGTPLDSKVGSPHSSSPSRYSGVFARTAMQNGLGHVGSPLRDSSFPTSHPAGAAGLNGGTGDLSPSIGSPGRLNQASMSMLTQELARTRLEAARGGPNVPTRTLSNGSTARGTMDRNLSSTSISQRIDEEHESDTLFDMDIGTDPKTNGNTFGAIGGGRTPK</sequence>
<dbReference type="GO" id="GO:0000209">
    <property type="term" value="P:protein polyubiquitination"/>
    <property type="evidence" value="ECO:0007669"/>
    <property type="project" value="InterPro"/>
</dbReference>
<feature type="compositionally biased region" description="Polar residues" evidence="6">
    <location>
        <begin position="217"/>
        <end position="241"/>
    </location>
</feature>
<dbReference type="eggNOG" id="KOG1039">
    <property type="taxonomic scope" value="Eukaryota"/>
</dbReference>
<feature type="domain" description="C3H1-type" evidence="7">
    <location>
        <begin position="96"/>
        <end position="123"/>
    </location>
</feature>
<dbReference type="GeneID" id="27902488"/>
<feature type="compositionally biased region" description="Low complexity" evidence="6">
    <location>
        <begin position="414"/>
        <end position="426"/>
    </location>
</feature>